<evidence type="ECO:0000313" key="4">
    <source>
        <dbReference type="EMBL" id="RLV76852.1"/>
    </source>
</evidence>
<evidence type="ECO:0000256" key="1">
    <source>
        <dbReference type="SAM" id="MobiDB-lite"/>
    </source>
</evidence>
<dbReference type="KEGG" id="src:M271_42925"/>
<feature type="transmembrane region" description="Helical" evidence="2">
    <location>
        <begin position="111"/>
        <end position="129"/>
    </location>
</feature>
<feature type="transmembrane region" description="Helical" evidence="2">
    <location>
        <begin position="14"/>
        <end position="36"/>
    </location>
</feature>
<dbReference type="EMBL" id="QYCY01000001">
    <property type="protein sequence ID" value="RLV76852.1"/>
    <property type="molecule type" value="Genomic_DNA"/>
</dbReference>
<evidence type="ECO:0000259" key="3">
    <source>
        <dbReference type="Pfam" id="PF13231"/>
    </source>
</evidence>
<dbReference type="InterPro" id="IPR038731">
    <property type="entry name" value="RgtA/B/C-like"/>
</dbReference>
<feature type="domain" description="Glycosyltransferase RgtA/B/C/D-like" evidence="3">
    <location>
        <begin position="77"/>
        <end position="198"/>
    </location>
</feature>
<feature type="region of interest" description="Disordered" evidence="1">
    <location>
        <begin position="448"/>
        <end position="551"/>
    </location>
</feature>
<accession>A0A0A0NS31</accession>
<dbReference type="Proteomes" id="UP000281594">
    <property type="component" value="Unassembled WGS sequence"/>
</dbReference>
<feature type="compositionally biased region" description="Low complexity" evidence="1">
    <location>
        <begin position="504"/>
        <end position="518"/>
    </location>
</feature>
<reference evidence="4 5" key="1">
    <citation type="journal article" date="2018" name="J. Biol. Chem.">
        <title>Discovery of the actinoplanic acid pathway in Streptomyces rapamycinicus reveals a genetically conserved synergism with rapamycin.</title>
        <authorList>
            <person name="Mrak P."/>
            <person name="Krastel P."/>
            <person name="Pivk Lukancic P."/>
            <person name="Tao J."/>
            <person name="Pistorius D."/>
            <person name="Moore C.M."/>
        </authorList>
    </citation>
    <scope>NUCLEOTIDE SEQUENCE [LARGE SCALE GENOMIC DNA]</scope>
    <source>
        <strain evidence="4 5">NRRL 5491</strain>
    </source>
</reference>
<name>A0A0A0NS31_STRRN</name>
<evidence type="ECO:0000256" key="2">
    <source>
        <dbReference type="SAM" id="Phobius"/>
    </source>
</evidence>
<protein>
    <recommendedName>
        <fullName evidence="3">Glycosyltransferase RgtA/B/C/D-like domain-containing protein</fullName>
    </recommendedName>
</protein>
<dbReference type="STRING" id="1343740.M271_42925"/>
<feature type="transmembrane region" description="Helical" evidence="2">
    <location>
        <begin position="82"/>
        <end position="99"/>
    </location>
</feature>
<comment type="caution">
    <text evidence="4">The sequence shown here is derived from an EMBL/GenBank/DDBJ whole genome shotgun (WGS) entry which is preliminary data.</text>
</comment>
<proteinExistence type="predicted"/>
<dbReference type="HOGENOM" id="CLU_025442_0_0_11"/>
<feature type="transmembrane region" description="Helical" evidence="2">
    <location>
        <begin position="135"/>
        <end position="153"/>
    </location>
</feature>
<dbReference type="Pfam" id="PF13231">
    <property type="entry name" value="PMT_2"/>
    <property type="match status" value="1"/>
</dbReference>
<feature type="compositionally biased region" description="Low complexity" evidence="1">
    <location>
        <begin position="531"/>
        <end position="542"/>
    </location>
</feature>
<feature type="transmembrane region" description="Helical" evidence="2">
    <location>
        <begin position="274"/>
        <end position="291"/>
    </location>
</feature>
<organism evidence="4 5">
    <name type="scientific">Streptomyces rapamycinicus (strain ATCC 29253 / DSM 41530 / NRRL 5491 / AYB-994)</name>
    <name type="common">Streptomyces hygroscopicus (strain ATCC 29253)</name>
    <dbReference type="NCBI Taxonomy" id="1343740"/>
    <lineage>
        <taxon>Bacteria</taxon>
        <taxon>Bacillati</taxon>
        <taxon>Actinomycetota</taxon>
        <taxon>Actinomycetes</taxon>
        <taxon>Kitasatosporales</taxon>
        <taxon>Streptomycetaceae</taxon>
        <taxon>Streptomyces</taxon>
        <taxon>Streptomyces violaceusniger group</taxon>
    </lineage>
</organism>
<dbReference type="AlphaFoldDB" id="A0A0A0NS31"/>
<gene>
    <name evidence="4" type="ORF">D3C57_100745</name>
</gene>
<keyword evidence="2" id="KW-0472">Membrane</keyword>
<feature type="compositionally biased region" description="Basic residues" evidence="1">
    <location>
        <begin position="519"/>
        <end position="530"/>
    </location>
</feature>
<keyword evidence="2" id="KW-1133">Transmembrane helix</keyword>
<feature type="transmembrane region" description="Helical" evidence="2">
    <location>
        <begin position="298"/>
        <end position="317"/>
    </location>
</feature>
<evidence type="ECO:0000313" key="5">
    <source>
        <dbReference type="Proteomes" id="UP000281594"/>
    </source>
</evidence>
<keyword evidence="2" id="KW-0812">Transmembrane</keyword>
<dbReference type="eggNOG" id="ENOG5033PE4">
    <property type="taxonomic scope" value="Bacteria"/>
</dbReference>
<feature type="transmembrane region" description="Helical" evidence="2">
    <location>
        <begin position="323"/>
        <end position="342"/>
    </location>
</feature>
<sequence>MIASRTVIRPPRRIPWLVLVALAYAVAQLALVVPHLGLGWDETVYLSQVDPHRPAAYFSAPRSRGISLLAAPVLAVTDSITVLRAVLALLSAAALYAAYRVWRPLLGPRRTALAALLFAGLWTTMLYGPQAMPNLWVALSAVAAVGWFLRTAHPRAGRRALLGLGAMVAAATCFRFSDGGWLALPLLAACAIVPARRRPAPALAVVGGFAVGGAEWIAEAYARWGGVGARLHLSSTTEGGMGTHWAGGMAWRSLNGPLLCRPCHVPLTHPELTLWWLALPALALITCALAWHTRRDAVILLPTACATTLSIPYLLLIDYSAPRFLLPVYALLSLPLAALAAHSAQAIRPPRARALAAGLAAALLALHLSAQHEVLDRDTAAARATAARYRAAAHDLRRLGLTPPCLVSGKHAPPIGYDTGCASANVGGNNRDTTAHTLLRRAAREPAAALARTRSGPPHYARTWTPHRLPGTGLTAYVQRGTRRPCPGGRGRGVRSPLIQRVSAPGRVASGVRAGVPGRARRRRRSRGPRRTGSPMSSPRGPGRSRHGSAR</sequence>